<feature type="domain" description="Wall-associated receptor kinase C-terminal" evidence="6">
    <location>
        <begin position="221"/>
        <end position="251"/>
    </location>
</feature>
<evidence type="ECO:0000256" key="4">
    <source>
        <dbReference type="SAM" id="SignalP"/>
    </source>
</evidence>
<dbReference type="InterPro" id="IPR025287">
    <property type="entry name" value="WAK_GUB"/>
</dbReference>
<dbReference type="GO" id="GO:0030247">
    <property type="term" value="F:polysaccharide binding"/>
    <property type="evidence" value="ECO:0007669"/>
    <property type="project" value="InterPro"/>
</dbReference>
<reference evidence="7 8" key="1">
    <citation type="submission" date="2021-07" db="EMBL/GenBank/DDBJ databases">
        <title>The Aristolochia fimbriata genome: insights into angiosperm evolution, floral development and chemical biosynthesis.</title>
        <authorList>
            <person name="Jiao Y."/>
        </authorList>
    </citation>
    <scope>NUCLEOTIDE SEQUENCE [LARGE SCALE GENOMIC DNA]</scope>
    <source>
        <strain evidence="7">IBCAS-2021</strain>
        <tissue evidence="7">Leaf</tissue>
    </source>
</reference>
<keyword evidence="2 4" id="KW-0732">Signal</keyword>
<dbReference type="PANTHER" id="PTHR33355:SF13">
    <property type="entry name" value="WALL-ASSOCIATED RECEPTOR KINASE 3-LIKE"/>
    <property type="match status" value="1"/>
</dbReference>
<dbReference type="EMBL" id="JAINDJ010000008">
    <property type="protein sequence ID" value="KAG9439093.1"/>
    <property type="molecule type" value="Genomic_DNA"/>
</dbReference>
<evidence type="ECO:0008006" key="9">
    <source>
        <dbReference type="Google" id="ProtNLM"/>
    </source>
</evidence>
<dbReference type="Pfam" id="PF13947">
    <property type="entry name" value="GUB_WAK_bind"/>
    <property type="match status" value="1"/>
</dbReference>
<sequence length="295" mass="31365">MAAGSLLFFLLTITTALGSAHREYCRDRCGSIPIKYPLGSGLGCGHPELSPYIRCTDDDGGALQVDTRSGVYAVTAVDYPSSTLTLADPLMSTCAAMRDSGGFSLDPAAPFRLLPRDRFLLLGCSTSSPVFDPDVPLCDAPSASRHLCRGLYSCRGAPGDPDSTCCLYVDGSTTVDDGFSLDLPKLQCASYTSVLGFGDREGDPMKWDYGIALTFNRDSYATDACDACEASDGTCGFDPANRDSFLCACRNGINTTASCYGQGYAWSGSWTPGRQNRKMACVLGIIILWIVLLGS</sequence>
<evidence type="ECO:0000313" key="7">
    <source>
        <dbReference type="EMBL" id="KAG9439093.1"/>
    </source>
</evidence>
<evidence type="ECO:0000259" key="6">
    <source>
        <dbReference type="Pfam" id="PF14380"/>
    </source>
</evidence>
<dbReference type="Pfam" id="PF14380">
    <property type="entry name" value="WAK_assoc"/>
    <property type="match status" value="1"/>
</dbReference>
<evidence type="ECO:0000313" key="8">
    <source>
        <dbReference type="Proteomes" id="UP000825729"/>
    </source>
</evidence>
<dbReference type="AlphaFoldDB" id="A0AAV7DS26"/>
<comment type="subcellular location">
    <subcellularLocation>
        <location evidence="1">Membrane</location>
        <topology evidence="1">Single-pass membrane protein</topology>
    </subcellularLocation>
</comment>
<keyword evidence="8" id="KW-1185">Reference proteome</keyword>
<comment type="caution">
    <text evidence="7">The sequence shown here is derived from an EMBL/GenBank/DDBJ whole genome shotgun (WGS) entry which is preliminary data.</text>
</comment>
<feature type="domain" description="Wall-associated receptor kinase galacturonan-binding" evidence="5">
    <location>
        <begin position="25"/>
        <end position="88"/>
    </location>
</feature>
<name>A0AAV7DS26_ARIFI</name>
<evidence type="ECO:0000256" key="1">
    <source>
        <dbReference type="ARBA" id="ARBA00004167"/>
    </source>
</evidence>
<dbReference type="PANTHER" id="PTHR33355">
    <property type="entry name" value="WALL-ASSOCIATED RECEPTOR KINASE CARBOXY-TERMINAL PROTEIN-RELATED"/>
    <property type="match status" value="1"/>
</dbReference>
<feature type="chain" id="PRO_5043406410" description="Wall-associated receptor kinase galacturonan-binding domain-containing protein" evidence="4">
    <location>
        <begin position="19"/>
        <end position="295"/>
    </location>
</feature>
<dbReference type="Proteomes" id="UP000825729">
    <property type="component" value="Unassembled WGS sequence"/>
</dbReference>
<accession>A0AAV7DS26</accession>
<feature type="signal peptide" evidence="4">
    <location>
        <begin position="1"/>
        <end position="18"/>
    </location>
</feature>
<dbReference type="InterPro" id="IPR032872">
    <property type="entry name" value="WAK_assoc_C"/>
</dbReference>
<dbReference type="GO" id="GO:0016020">
    <property type="term" value="C:membrane"/>
    <property type="evidence" value="ECO:0007669"/>
    <property type="project" value="UniProtKB-SubCell"/>
</dbReference>
<evidence type="ECO:0000256" key="3">
    <source>
        <dbReference type="ARBA" id="ARBA00023180"/>
    </source>
</evidence>
<evidence type="ECO:0000256" key="2">
    <source>
        <dbReference type="ARBA" id="ARBA00022729"/>
    </source>
</evidence>
<keyword evidence="3" id="KW-0325">Glycoprotein</keyword>
<organism evidence="7 8">
    <name type="scientific">Aristolochia fimbriata</name>
    <name type="common">White veined hardy Dutchman's pipe vine</name>
    <dbReference type="NCBI Taxonomy" id="158543"/>
    <lineage>
        <taxon>Eukaryota</taxon>
        <taxon>Viridiplantae</taxon>
        <taxon>Streptophyta</taxon>
        <taxon>Embryophyta</taxon>
        <taxon>Tracheophyta</taxon>
        <taxon>Spermatophyta</taxon>
        <taxon>Magnoliopsida</taxon>
        <taxon>Magnoliidae</taxon>
        <taxon>Piperales</taxon>
        <taxon>Aristolochiaceae</taxon>
        <taxon>Aristolochia</taxon>
    </lineage>
</organism>
<gene>
    <name evidence="7" type="ORF">H6P81_019258</name>
</gene>
<protein>
    <recommendedName>
        <fullName evidence="9">Wall-associated receptor kinase galacturonan-binding domain-containing protein</fullName>
    </recommendedName>
</protein>
<evidence type="ECO:0000259" key="5">
    <source>
        <dbReference type="Pfam" id="PF13947"/>
    </source>
</evidence>
<proteinExistence type="predicted"/>